<dbReference type="OrthoDB" id="6505030at2"/>
<dbReference type="Proteomes" id="UP000184245">
    <property type="component" value="Unassembled WGS sequence"/>
</dbReference>
<dbReference type="GO" id="GO:0008982">
    <property type="term" value="F:protein-N(PI)-phosphohistidine-sugar phosphotransferase activity"/>
    <property type="evidence" value="ECO:0007669"/>
    <property type="project" value="InterPro"/>
</dbReference>
<accession>A0A1M5BXI6</accession>
<dbReference type="AlphaFoldDB" id="A0A1M5BXI6"/>
<dbReference type="STRING" id="1122155.SAMN02745158_03862"/>
<organism evidence="3 4">
    <name type="scientific">Lactonifactor longoviformis DSM 17459</name>
    <dbReference type="NCBI Taxonomy" id="1122155"/>
    <lineage>
        <taxon>Bacteria</taxon>
        <taxon>Bacillati</taxon>
        <taxon>Bacillota</taxon>
        <taxon>Clostridia</taxon>
        <taxon>Eubacteriales</taxon>
        <taxon>Clostridiaceae</taxon>
        <taxon>Lactonifactor</taxon>
    </lineage>
</organism>
<dbReference type="SUPFAM" id="SSF52794">
    <property type="entry name" value="PTS system IIB component-like"/>
    <property type="match status" value="1"/>
</dbReference>
<evidence type="ECO:0000259" key="2">
    <source>
        <dbReference type="Pfam" id="PF02302"/>
    </source>
</evidence>
<feature type="domain" description="Phosphotransferase system EIIB component type 2/3" evidence="2">
    <location>
        <begin position="4"/>
        <end position="84"/>
    </location>
</feature>
<dbReference type="InterPro" id="IPR036095">
    <property type="entry name" value="PTS_EIIB-like_sf"/>
</dbReference>
<evidence type="ECO:0000313" key="3">
    <source>
        <dbReference type="EMBL" id="SHF47131.1"/>
    </source>
</evidence>
<evidence type="ECO:0000313" key="4">
    <source>
        <dbReference type="Proteomes" id="UP000184245"/>
    </source>
</evidence>
<dbReference type="EMBL" id="FQVI01000031">
    <property type="protein sequence ID" value="SHF47131.1"/>
    <property type="molecule type" value="Genomic_DNA"/>
</dbReference>
<dbReference type="Pfam" id="PF02302">
    <property type="entry name" value="PTS_IIB"/>
    <property type="match status" value="1"/>
</dbReference>
<evidence type="ECO:0000256" key="1">
    <source>
        <dbReference type="ARBA" id="ARBA00022679"/>
    </source>
</evidence>
<dbReference type="Gene3D" id="3.40.50.2300">
    <property type="match status" value="1"/>
</dbReference>
<protein>
    <submittedName>
        <fullName evidence="3">PTS system, galactitol-specific IIB component</fullName>
    </submittedName>
</protein>
<proteinExistence type="predicted"/>
<dbReference type="InterPro" id="IPR003501">
    <property type="entry name" value="PTS_EIIB_2/3"/>
</dbReference>
<dbReference type="RefSeq" id="WP_072854411.1">
    <property type="nucleotide sequence ID" value="NZ_FQVI01000031.1"/>
</dbReference>
<gene>
    <name evidence="3" type="ORF">SAMN02745158_03862</name>
</gene>
<dbReference type="GO" id="GO:0009401">
    <property type="term" value="P:phosphoenolpyruvate-dependent sugar phosphotransferase system"/>
    <property type="evidence" value="ECO:0007669"/>
    <property type="project" value="InterPro"/>
</dbReference>
<keyword evidence="1" id="KW-0808">Transferase</keyword>
<keyword evidence="4" id="KW-1185">Reference proteome</keyword>
<name>A0A1M5BXI6_9CLOT</name>
<reference evidence="3 4" key="1">
    <citation type="submission" date="2016-11" db="EMBL/GenBank/DDBJ databases">
        <authorList>
            <person name="Jaros S."/>
            <person name="Januszkiewicz K."/>
            <person name="Wedrychowicz H."/>
        </authorList>
    </citation>
    <scope>NUCLEOTIDE SEQUENCE [LARGE SCALE GENOMIC DNA]</scope>
    <source>
        <strain evidence="3 4">DSM 17459</strain>
    </source>
</reference>
<sequence length="91" mass="9463">MKHVLFVCGTGGITSAVAENRVIEACLAAGLKVQTRRCTPAAIDSNLDGIDLIVSTTYLAGDYPAEVINAISLITGIGCDAVLEEIVSKLK</sequence>